<evidence type="ECO:0000256" key="1">
    <source>
        <dbReference type="SAM" id="Phobius"/>
    </source>
</evidence>
<feature type="transmembrane region" description="Helical" evidence="1">
    <location>
        <begin position="12"/>
        <end position="34"/>
    </location>
</feature>
<feature type="non-terminal residue" evidence="2">
    <location>
        <position position="55"/>
    </location>
</feature>
<name>A0A0B6YC35_9EUPU</name>
<reference evidence="2" key="1">
    <citation type="submission" date="2014-12" db="EMBL/GenBank/DDBJ databases">
        <title>Insight into the proteome of Arion vulgaris.</title>
        <authorList>
            <person name="Aradska J."/>
            <person name="Bulat T."/>
            <person name="Smidak R."/>
            <person name="Sarate P."/>
            <person name="Gangsoo J."/>
            <person name="Sialana F."/>
            <person name="Bilban M."/>
            <person name="Lubec G."/>
        </authorList>
    </citation>
    <scope>NUCLEOTIDE SEQUENCE</scope>
    <source>
        <tissue evidence="2">Skin</tissue>
    </source>
</reference>
<accession>A0A0B6YC35</accession>
<keyword evidence="1" id="KW-0812">Transmembrane</keyword>
<keyword evidence="1" id="KW-0472">Membrane</keyword>
<keyword evidence="1" id="KW-1133">Transmembrane helix</keyword>
<dbReference type="AlphaFoldDB" id="A0A0B6YC35"/>
<evidence type="ECO:0000313" key="2">
    <source>
        <dbReference type="EMBL" id="CEK53734.1"/>
    </source>
</evidence>
<gene>
    <name evidence="2" type="primary">ORF21102</name>
</gene>
<proteinExistence type="predicted"/>
<sequence>MLHHSLQQACQIYDFSPNIYFLVVLLGLGLHTFFDHYSFSQTAVEQSVPEAPLDG</sequence>
<dbReference type="EMBL" id="HACG01006869">
    <property type="protein sequence ID" value="CEK53734.1"/>
    <property type="molecule type" value="Transcribed_RNA"/>
</dbReference>
<protein>
    <submittedName>
        <fullName evidence="2">Uncharacterized protein</fullName>
    </submittedName>
</protein>
<organism evidence="2">
    <name type="scientific">Arion vulgaris</name>
    <dbReference type="NCBI Taxonomy" id="1028688"/>
    <lineage>
        <taxon>Eukaryota</taxon>
        <taxon>Metazoa</taxon>
        <taxon>Spiralia</taxon>
        <taxon>Lophotrochozoa</taxon>
        <taxon>Mollusca</taxon>
        <taxon>Gastropoda</taxon>
        <taxon>Heterobranchia</taxon>
        <taxon>Euthyneura</taxon>
        <taxon>Panpulmonata</taxon>
        <taxon>Eupulmonata</taxon>
        <taxon>Stylommatophora</taxon>
        <taxon>Helicina</taxon>
        <taxon>Arionoidea</taxon>
        <taxon>Arionidae</taxon>
        <taxon>Arion</taxon>
    </lineage>
</organism>